<evidence type="ECO:0000313" key="3">
    <source>
        <dbReference type="Proteomes" id="UP001491310"/>
    </source>
</evidence>
<gene>
    <name evidence="2" type="ORF">WJX75_006779</name>
</gene>
<sequence length="138" mass="15418">MGTKKKRAPAPRRYVTNDELSSLSAYMTARLSLEKVNAAVDDAATMAEGMAQMLATARARGKMATHDRKRAQMLMVNVAVKEGVKGHHWFMEQDMKNANVLRPDKTGKSLLTVLRHLGRLHELRLSVEGSMQPVYIVQ</sequence>
<dbReference type="EMBL" id="JALJOT010000006">
    <property type="protein sequence ID" value="KAK9909740.1"/>
    <property type="molecule type" value="Genomic_DNA"/>
</dbReference>
<dbReference type="PANTHER" id="PTHR28573">
    <property type="entry name" value="SPINDLE AND KINETOCHORE-ASSOCIATED PROTEIN 1"/>
    <property type="match status" value="1"/>
</dbReference>
<proteinExistence type="inferred from homology"/>
<organism evidence="2 3">
    <name type="scientific">Coccomyxa subellipsoidea</name>
    <dbReference type="NCBI Taxonomy" id="248742"/>
    <lineage>
        <taxon>Eukaryota</taxon>
        <taxon>Viridiplantae</taxon>
        <taxon>Chlorophyta</taxon>
        <taxon>core chlorophytes</taxon>
        <taxon>Trebouxiophyceae</taxon>
        <taxon>Trebouxiophyceae incertae sedis</taxon>
        <taxon>Coccomyxaceae</taxon>
        <taxon>Coccomyxa</taxon>
    </lineage>
</organism>
<dbReference type="Gene3D" id="1.10.10.1890">
    <property type="entry name" value="Ska1 microtubule binding domain-like"/>
    <property type="match status" value="1"/>
</dbReference>
<dbReference type="Pfam" id="PF07160">
    <property type="entry name" value="SKA1"/>
    <property type="match status" value="1"/>
</dbReference>
<comment type="similarity">
    <text evidence="1">Belongs to the SKA1 family.</text>
</comment>
<evidence type="ECO:0000256" key="1">
    <source>
        <dbReference type="ARBA" id="ARBA00006836"/>
    </source>
</evidence>
<keyword evidence="3" id="KW-1185">Reference proteome</keyword>
<reference evidence="2 3" key="1">
    <citation type="journal article" date="2024" name="Nat. Commun.">
        <title>Phylogenomics reveals the evolutionary origins of lichenization in chlorophyte algae.</title>
        <authorList>
            <person name="Puginier C."/>
            <person name="Libourel C."/>
            <person name="Otte J."/>
            <person name="Skaloud P."/>
            <person name="Haon M."/>
            <person name="Grisel S."/>
            <person name="Petersen M."/>
            <person name="Berrin J.G."/>
            <person name="Delaux P.M."/>
            <person name="Dal Grande F."/>
            <person name="Keller J."/>
        </authorList>
    </citation>
    <scope>NUCLEOTIDE SEQUENCE [LARGE SCALE GENOMIC DNA]</scope>
    <source>
        <strain evidence="2 3">SAG 216-7</strain>
    </source>
</reference>
<comment type="caution">
    <text evidence="2">The sequence shown here is derived from an EMBL/GenBank/DDBJ whole genome shotgun (WGS) entry which is preliminary data.</text>
</comment>
<dbReference type="Proteomes" id="UP001491310">
    <property type="component" value="Unassembled WGS sequence"/>
</dbReference>
<protein>
    <submittedName>
        <fullName evidence="2">Uncharacterized protein</fullName>
    </submittedName>
</protein>
<accession>A0ABR2YRM1</accession>
<dbReference type="PANTHER" id="PTHR28573:SF1">
    <property type="entry name" value="SPINDLE AND KINETOCHORE-ASSOCIATED PROTEIN 1"/>
    <property type="match status" value="1"/>
</dbReference>
<dbReference type="InterPro" id="IPR042031">
    <property type="entry name" value="SKA1_MBD_sf"/>
</dbReference>
<name>A0ABR2YRM1_9CHLO</name>
<evidence type="ECO:0000313" key="2">
    <source>
        <dbReference type="EMBL" id="KAK9909740.1"/>
    </source>
</evidence>
<dbReference type="InterPro" id="IPR009829">
    <property type="entry name" value="SKA1"/>
</dbReference>